<evidence type="ECO:0000256" key="1">
    <source>
        <dbReference type="ARBA" id="ARBA00022490"/>
    </source>
</evidence>
<keyword evidence="3" id="KW-0808">Transferase</keyword>
<evidence type="ECO:0000259" key="6">
    <source>
        <dbReference type="Pfam" id="PF00156"/>
    </source>
</evidence>
<dbReference type="Proteomes" id="UP000751190">
    <property type="component" value="Unassembled WGS sequence"/>
</dbReference>
<dbReference type="SUPFAM" id="SSF52972">
    <property type="entry name" value="ITPase-like"/>
    <property type="match status" value="1"/>
</dbReference>
<dbReference type="AlphaFoldDB" id="A0A8J5XT43"/>
<evidence type="ECO:0000256" key="5">
    <source>
        <dbReference type="SAM" id="MobiDB-lite"/>
    </source>
</evidence>
<evidence type="ECO:0000256" key="3">
    <source>
        <dbReference type="ARBA" id="ARBA00022679"/>
    </source>
</evidence>
<dbReference type="InterPro" id="IPR029057">
    <property type="entry name" value="PRTase-like"/>
</dbReference>
<gene>
    <name evidence="7" type="ORF">KFE25_006964</name>
</gene>
<reference evidence="7" key="1">
    <citation type="submission" date="2021-05" db="EMBL/GenBank/DDBJ databases">
        <title>The genome of the haptophyte Pavlova lutheri (Diacronema luteri, Pavlovales) - a model for lipid biosynthesis in eukaryotic algae.</title>
        <authorList>
            <person name="Hulatt C.J."/>
            <person name="Posewitz M.C."/>
        </authorList>
    </citation>
    <scope>NUCLEOTIDE SEQUENCE</scope>
    <source>
        <strain evidence="7">NIVA-4/92</strain>
    </source>
</reference>
<feature type="region of interest" description="Disordered" evidence="5">
    <location>
        <begin position="70"/>
        <end position="90"/>
    </location>
</feature>
<dbReference type="GO" id="GO:0046110">
    <property type="term" value="P:xanthine metabolic process"/>
    <property type="evidence" value="ECO:0007669"/>
    <property type="project" value="InterPro"/>
</dbReference>
<dbReference type="PANTHER" id="PTHR43864">
    <property type="entry name" value="HYPOXANTHINE/GUANINE PHOSPHORIBOSYLTRANSFERASE"/>
    <property type="match status" value="1"/>
</dbReference>
<feature type="compositionally biased region" description="Basic residues" evidence="5">
    <location>
        <begin position="40"/>
        <end position="49"/>
    </location>
</feature>
<feature type="compositionally biased region" description="Acidic residues" evidence="5">
    <location>
        <begin position="70"/>
        <end position="84"/>
    </location>
</feature>
<proteinExistence type="predicted"/>
<dbReference type="Pfam" id="PF00156">
    <property type="entry name" value="Pribosyltran"/>
    <property type="match status" value="1"/>
</dbReference>
<organism evidence="7 8">
    <name type="scientific">Diacronema lutheri</name>
    <name type="common">Unicellular marine alga</name>
    <name type="synonym">Monochrysis lutheri</name>
    <dbReference type="NCBI Taxonomy" id="2081491"/>
    <lineage>
        <taxon>Eukaryota</taxon>
        <taxon>Haptista</taxon>
        <taxon>Haptophyta</taxon>
        <taxon>Pavlovophyceae</taxon>
        <taxon>Pavlovales</taxon>
        <taxon>Pavlovaceae</taxon>
        <taxon>Diacronema</taxon>
    </lineage>
</organism>
<dbReference type="InterPro" id="IPR000836">
    <property type="entry name" value="PRTase_dom"/>
</dbReference>
<dbReference type="NCBIfam" id="NF006671">
    <property type="entry name" value="PRK09219.1"/>
    <property type="match status" value="1"/>
</dbReference>
<keyword evidence="4" id="KW-0660">Purine salvage</keyword>
<keyword evidence="1" id="KW-0963">Cytoplasm</keyword>
<dbReference type="GO" id="GO:0016763">
    <property type="term" value="F:pentosyltransferase activity"/>
    <property type="evidence" value="ECO:0007669"/>
    <property type="project" value="InterPro"/>
</dbReference>
<evidence type="ECO:0000256" key="4">
    <source>
        <dbReference type="ARBA" id="ARBA00022726"/>
    </source>
</evidence>
<dbReference type="InterPro" id="IPR029001">
    <property type="entry name" value="ITPase-like_fam"/>
</dbReference>
<dbReference type="EMBL" id="JAGTXO010000005">
    <property type="protein sequence ID" value="KAG8467912.1"/>
    <property type="molecule type" value="Genomic_DNA"/>
</dbReference>
<feature type="compositionally biased region" description="Low complexity" evidence="5">
    <location>
        <begin position="104"/>
        <end position="129"/>
    </location>
</feature>
<accession>A0A8J5XT43</accession>
<evidence type="ECO:0000313" key="8">
    <source>
        <dbReference type="Proteomes" id="UP000751190"/>
    </source>
</evidence>
<dbReference type="InterPro" id="IPR050118">
    <property type="entry name" value="Pur/Pyrimidine_PRTase"/>
</dbReference>
<dbReference type="PANTHER" id="PTHR43864:SF1">
    <property type="entry name" value="XANTHINE PHOSPHORIBOSYLTRANSFERASE"/>
    <property type="match status" value="1"/>
</dbReference>
<comment type="caution">
    <text evidence="7">The sequence shown here is derived from an EMBL/GenBank/DDBJ whole genome shotgun (WGS) entry which is preliminary data.</text>
</comment>
<feature type="region of interest" description="Disordered" evidence="5">
    <location>
        <begin position="256"/>
        <end position="278"/>
    </location>
</feature>
<sequence length="722" mass="77781">MGCAHRPSAFVGRAGVARPSAVPSARAMRGRPHGVDALGSKKKPKRKFRGGMDWDDARLYDEWIKAGAPDEFDFSDAEEVDLDSPPDTTLSLDDEELEEELAEQLLARAAGARQREPTATAGARAPRAAVPSEWAPQDAPDTRRRRVSERARQTEDDAIAAALGATLPRAPPNWPPDVDEEQHGEVSVSERSSARGGQPSAQAASRPPPTPAAALDLMSAAADAEAAEQRYDGTKRYEPGHETSAISMPGWVRVGHAWTRDPDSPPPAPSAPPKHSVACPPSMRAHILARQAGEVAPPRLWPDTHWKAAWATALDEKQHRALRATWANFNVKVALNFPDVPTLSTDTYGAGDEVEASTLSIADEAIMKAEMAFFASGLPSIADATSLELLANPNSRNDKRYVFRGKLTERVDDLMFKLRPLSAPNRVALFHTAVAFVNGTHRIIGDGMCAAALQIANASMSVISRSAAYDDLLERLARTFSLSFTGPNVEAGGRAQIVLPSEQRYAGKEMAGARMLRERVLRDGKVLDSGILKVSAFINHQVDVGLIEACGEELAVRLERTMPNKILTVEATGLIPAIFVARYLNVPVVFARKQRPLTISDAFTVSYRSQTKGTLAELIVSEEYLCAGDRVLIIDDFLAGGSTAEALFKLIKMANAKVVGVGVLIEKLEGSGRAFLSGYEVPVQSLVKVRGLESGRIDIVDEPPFIVPDSRGDLADAAARAA</sequence>
<evidence type="ECO:0000313" key="7">
    <source>
        <dbReference type="EMBL" id="KAG8467912.1"/>
    </source>
</evidence>
<name>A0A8J5XT43_DIALT</name>
<feature type="region of interest" description="Disordered" evidence="5">
    <location>
        <begin position="15"/>
        <end position="51"/>
    </location>
</feature>
<dbReference type="NCBIfam" id="TIGR01744">
    <property type="entry name" value="XPRTase"/>
    <property type="match status" value="1"/>
</dbReference>
<keyword evidence="2" id="KW-0328">Glycosyltransferase</keyword>
<dbReference type="OrthoDB" id="363185at2759"/>
<dbReference type="Gene3D" id="3.40.50.2020">
    <property type="match status" value="1"/>
</dbReference>
<dbReference type="GO" id="GO:0006166">
    <property type="term" value="P:purine ribonucleoside salvage"/>
    <property type="evidence" value="ECO:0007669"/>
    <property type="project" value="UniProtKB-KW"/>
</dbReference>
<protein>
    <recommendedName>
        <fullName evidence="6">Phosphoribosyltransferase domain-containing protein</fullName>
    </recommendedName>
</protein>
<dbReference type="SUPFAM" id="SSF53271">
    <property type="entry name" value="PRTase-like"/>
    <property type="match status" value="1"/>
</dbReference>
<evidence type="ECO:0000256" key="2">
    <source>
        <dbReference type="ARBA" id="ARBA00022676"/>
    </source>
</evidence>
<keyword evidence="8" id="KW-1185">Reference proteome</keyword>
<dbReference type="CDD" id="cd06223">
    <property type="entry name" value="PRTases_typeI"/>
    <property type="match status" value="1"/>
</dbReference>
<dbReference type="InterPro" id="IPR010079">
    <property type="entry name" value="Xanthine_PRibTrfase"/>
</dbReference>
<feature type="region of interest" description="Disordered" evidence="5">
    <location>
        <begin position="104"/>
        <end position="213"/>
    </location>
</feature>
<feature type="domain" description="Phosphoribosyltransferase" evidence="6">
    <location>
        <begin position="562"/>
        <end position="670"/>
    </location>
</feature>